<dbReference type="RefSeq" id="WP_172353349.1">
    <property type="nucleotide sequence ID" value="NZ_CP053661.1"/>
</dbReference>
<dbReference type="Proteomes" id="UP000505210">
    <property type="component" value="Chromosome"/>
</dbReference>
<dbReference type="KEGG" id="theu:HPC62_00935"/>
<keyword evidence="2" id="KW-1185">Reference proteome</keyword>
<evidence type="ECO:0000313" key="1">
    <source>
        <dbReference type="EMBL" id="QKD80924.1"/>
    </source>
</evidence>
<dbReference type="AlphaFoldDB" id="A0A6M8B2F9"/>
<dbReference type="SUPFAM" id="SSF51120">
    <property type="entry name" value="beta-Roll"/>
    <property type="match status" value="1"/>
</dbReference>
<sequence length="132" mass="13364">MGQLTGLLLGTAFDDVFAAGVALETVDPGETETTGTAIARARIETFDGNDTVTAQTIVTNPAGNPTAGGVLNSGILLGAGGDRLEVSAAANGIFSIANGVRFSSLHGGEGDDTFTIAARSFITLVWTNFSLD</sequence>
<protein>
    <submittedName>
        <fullName evidence="1">Uncharacterized protein</fullName>
    </submittedName>
</protein>
<dbReference type="EMBL" id="CP053661">
    <property type="protein sequence ID" value="QKD80924.1"/>
    <property type="molecule type" value="Genomic_DNA"/>
</dbReference>
<accession>A0A6M8B2F9</accession>
<name>A0A6M8B2F9_9CYAN</name>
<gene>
    <name evidence="1" type="ORF">HPC62_00935</name>
</gene>
<evidence type="ECO:0000313" key="2">
    <source>
        <dbReference type="Proteomes" id="UP000505210"/>
    </source>
</evidence>
<proteinExistence type="predicted"/>
<organism evidence="1 2">
    <name type="scientific">Thermoleptolyngbya sichuanensis A183</name>
    <dbReference type="NCBI Taxonomy" id="2737172"/>
    <lineage>
        <taxon>Bacteria</taxon>
        <taxon>Bacillati</taxon>
        <taxon>Cyanobacteriota</taxon>
        <taxon>Cyanophyceae</taxon>
        <taxon>Oculatellales</taxon>
        <taxon>Oculatellaceae</taxon>
        <taxon>Thermoleptolyngbya</taxon>
        <taxon>Thermoleptolyngbya sichuanensis</taxon>
    </lineage>
</organism>
<dbReference type="InterPro" id="IPR011049">
    <property type="entry name" value="Serralysin-like_metalloprot_C"/>
</dbReference>
<reference evidence="1 2" key="1">
    <citation type="submission" date="2020-05" db="EMBL/GenBank/DDBJ databases">
        <title>Complete genome sequence of of a novel Thermoleptolyngbya strain isolated from hot springs of Ganzi, Sichuan China.</title>
        <authorList>
            <person name="Tang J."/>
            <person name="Daroch M."/>
            <person name="Li L."/>
            <person name="Waleron K."/>
            <person name="Waleron M."/>
            <person name="Waleron M."/>
        </authorList>
    </citation>
    <scope>NUCLEOTIDE SEQUENCE [LARGE SCALE GENOMIC DNA]</scope>
    <source>
        <strain evidence="1 2">PKUAC-SCTA183</strain>
    </source>
</reference>